<evidence type="ECO:0000313" key="1">
    <source>
        <dbReference type="EMBL" id="NHB87739.1"/>
    </source>
</evidence>
<keyword evidence="2" id="KW-1185">Reference proteome</keyword>
<evidence type="ECO:0000313" key="2">
    <source>
        <dbReference type="Proteomes" id="UP000697802"/>
    </source>
</evidence>
<dbReference type="Proteomes" id="UP000697802">
    <property type="component" value="Unassembled WGS sequence"/>
</dbReference>
<sequence length="67" mass="7967">MLHDIKHWAIPSPRIPLSPVRLETLTALQPHHKKISDLRHTFKINRILTNQTNATPYIFCYIFSIRY</sequence>
<dbReference type="EMBL" id="PUJU01000014">
    <property type="protein sequence ID" value="NHB87739.1"/>
    <property type="molecule type" value="Genomic_DNA"/>
</dbReference>
<accession>A0ABX0GF35</accession>
<protein>
    <submittedName>
        <fullName evidence="1">Uncharacterized protein</fullName>
    </submittedName>
</protein>
<reference evidence="1 2" key="1">
    <citation type="submission" date="2018-02" db="EMBL/GenBank/DDBJ databases">
        <authorList>
            <person name="Machado R.A."/>
        </authorList>
    </citation>
    <scope>NUCLEOTIDE SEQUENCE [LARGE SCALE GENOMIC DNA]</scope>
    <source>
        <strain evidence="1 2">T327</strain>
    </source>
</reference>
<organism evidence="1 2">
    <name type="scientific">Photorhabdus tasmaniensis</name>
    <dbReference type="NCBI Taxonomy" id="1004159"/>
    <lineage>
        <taxon>Bacteria</taxon>
        <taxon>Pseudomonadati</taxon>
        <taxon>Pseudomonadota</taxon>
        <taxon>Gammaproteobacteria</taxon>
        <taxon>Enterobacterales</taxon>
        <taxon>Morganellaceae</taxon>
        <taxon>Photorhabdus</taxon>
    </lineage>
</organism>
<gene>
    <name evidence="1" type="ORF">C5471_08495</name>
</gene>
<proteinExistence type="predicted"/>
<comment type="caution">
    <text evidence="1">The sequence shown here is derived from an EMBL/GenBank/DDBJ whole genome shotgun (WGS) entry which is preliminary data.</text>
</comment>
<name>A0ABX0GF35_9GAMM</name>